<gene>
    <name evidence="4" type="ORF">B0A65_20440</name>
</gene>
<keyword evidence="3" id="KW-0378">Hydrolase</keyword>
<evidence type="ECO:0000256" key="3">
    <source>
        <dbReference type="ARBA" id="ARBA00022801"/>
    </source>
</evidence>
<proteinExistence type="inferred from homology"/>
<reference evidence="4 5" key="1">
    <citation type="submission" date="2016-11" db="EMBL/GenBank/DDBJ databases">
        <title>Whole genomes of Flavobacteriaceae.</title>
        <authorList>
            <person name="Stine C."/>
            <person name="Li C."/>
            <person name="Tadesse D."/>
        </authorList>
    </citation>
    <scope>NUCLEOTIDE SEQUENCE [LARGE SCALE GENOMIC DNA]</scope>
    <source>
        <strain evidence="4 5">DSM 15937</strain>
    </source>
</reference>
<keyword evidence="5" id="KW-1185">Reference proteome</keyword>
<evidence type="ECO:0008006" key="6">
    <source>
        <dbReference type="Google" id="ProtNLM"/>
    </source>
</evidence>
<name>A0ABX4BL01_FLAFR</name>
<comment type="similarity">
    <text evidence="1">Belongs to the peptidase S1C family.</text>
</comment>
<dbReference type="Pfam" id="PF13365">
    <property type="entry name" value="Trypsin_2"/>
    <property type="match status" value="1"/>
</dbReference>
<dbReference type="InterPro" id="IPR001940">
    <property type="entry name" value="Peptidase_S1C"/>
</dbReference>
<dbReference type="EMBL" id="MUGV01000040">
    <property type="protein sequence ID" value="OXA75924.1"/>
    <property type="molecule type" value="Genomic_DNA"/>
</dbReference>
<dbReference type="PRINTS" id="PR00834">
    <property type="entry name" value="PROTEASES2C"/>
</dbReference>
<comment type="caution">
    <text evidence="4">The sequence shown here is derived from an EMBL/GenBank/DDBJ whole genome shotgun (WGS) entry which is preliminary data.</text>
</comment>
<organism evidence="4 5">
    <name type="scientific">Flavobacterium frigidimaris</name>
    <dbReference type="NCBI Taxonomy" id="262320"/>
    <lineage>
        <taxon>Bacteria</taxon>
        <taxon>Pseudomonadati</taxon>
        <taxon>Bacteroidota</taxon>
        <taxon>Flavobacteriia</taxon>
        <taxon>Flavobacteriales</taxon>
        <taxon>Flavobacteriaceae</taxon>
        <taxon>Flavobacterium</taxon>
    </lineage>
</organism>
<dbReference type="PANTHER" id="PTHR43343">
    <property type="entry name" value="PEPTIDASE S12"/>
    <property type="match status" value="1"/>
</dbReference>
<dbReference type="Gene3D" id="2.40.10.10">
    <property type="entry name" value="Trypsin-like serine proteases"/>
    <property type="match status" value="2"/>
</dbReference>
<dbReference type="SUPFAM" id="SSF50494">
    <property type="entry name" value="Trypsin-like serine proteases"/>
    <property type="match status" value="1"/>
</dbReference>
<evidence type="ECO:0000313" key="4">
    <source>
        <dbReference type="EMBL" id="OXA75924.1"/>
    </source>
</evidence>
<evidence type="ECO:0000313" key="5">
    <source>
        <dbReference type="Proteomes" id="UP000198382"/>
    </source>
</evidence>
<dbReference type="PANTHER" id="PTHR43343:SF3">
    <property type="entry name" value="PROTEASE DO-LIKE 8, CHLOROPLASTIC"/>
    <property type="match status" value="1"/>
</dbReference>
<dbReference type="InterPro" id="IPR043504">
    <property type="entry name" value="Peptidase_S1_PA_chymotrypsin"/>
</dbReference>
<sequence>MLAKQLENTVEFLGTGFLVHEKGYILTCSHIINQTDSIVALFPPSLNTFNPMTLSRVNSIPLTLVQNNPINDVALLKINNPDISVRVPQNLFGETTTLECGTNIATIGFPFGYESLHLQSINQGIVSAKTVTANGVKLVQFDSMIHEGNSGGPLLDVKTGKVIGIVTNRFNPTKGGGVMIGNHQLGAETNISYASIIEYGIELIDNELKS</sequence>
<protein>
    <recommendedName>
        <fullName evidence="6">Trypsin-like peptidase domain-containing protein</fullName>
    </recommendedName>
</protein>
<dbReference type="RefSeq" id="WP_074663322.1">
    <property type="nucleotide sequence ID" value="NZ_MUGV01000040.1"/>
</dbReference>
<keyword evidence="2" id="KW-0645">Protease</keyword>
<dbReference type="InterPro" id="IPR051201">
    <property type="entry name" value="Chloro_Bact_Ser_Proteases"/>
</dbReference>
<dbReference type="Proteomes" id="UP000198382">
    <property type="component" value="Unassembled WGS sequence"/>
</dbReference>
<evidence type="ECO:0000256" key="2">
    <source>
        <dbReference type="ARBA" id="ARBA00022670"/>
    </source>
</evidence>
<evidence type="ECO:0000256" key="1">
    <source>
        <dbReference type="ARBA" id="ARBA00010541"/>
    </source>
</evidence>
<accession>A0ABX4BL01</accession>
<dbReference type="InterPro" id="IPR009003">
    <property type="entry name" value="Peptidase_S1_PA"/>
</dbReference>